<feature type="compositionally biased region" description="Low complexity" evidence="1">
    <location>
        <begin position="85"/>
        <end position="94"/>
    </location>
</feature>
<evidence type="ECO:0000256" key="1">
    <source>
        <dbReference type="SAM" id="MobiDB-lite"/>
    </source>
</evidence>
<proteinExistence type="predicted"/>
<evidence type="ECO:0000313" key="2">
    <source>
        <dbReference type="EMBL" id="GIL99957.1"/>
    </source>
</evidence>
<dbReference type="EMBL" id="BNCQ01000007">
    <property type="protein sequence ID" value="GIL99957.1"/>
    <property type="molecule type" value="Genomic_DNA"/>
</dbReference>
<dbReference type="AlphaFoldDB" id="A0A8J4DDL8"/>
<gene>
    <name evidence="2" type="ORF">Vretimale_5000</name>
</gene>
<sequence length="189" mass="19533">MREQEHKLPANSATFKSQIELTSKARVVTNRDGAITHALADALTPELAETDDCSLEPLATAAGVRRRTDAAATQCIGPIGEFHSSSKSGDPSTSPRKGNLPVGSKSGSSRGVGDDGYGGSSSALYPPRSLEGDRAAEVAGLAVGPLLAARMPWDSYGGVPAEQHGVDVRQLQQQVTPIEPSSVDDAANG</sequence>
<evidence type="ECO:0000313" key="3">
    <source>
        <dbReference type="Proteomes" id="UP000722791"/>
    </source>
</evidence>
<accession>A0A8J4DDL8</accession>
<comment type="caution">
    <text evidence="2">The sequence shown here is derived from an EMBL/GenBank/DDBJ whole genome shotgun (WGS) entry which is preliminary data.</text>
</comment>
<protein>
    <submittedName>
        <fullName evidence="2">Uncharacterized protein</fullName>
    </submittedName>
</protein>
<feature type="region of interest" description="Disordered" evidence="1">
    <location>
        <begin position="78"/>
        <end position="128"/>
    </location>
</feature>
<dbReference type="Proteomes" id="UP000722791">
    <property type="component" value="Unassembled WGS sequence"/>
</dbReference>
<dbReference type="OrthoDB" id="10641337at2759"/>
<name>A0A8J4DDL8_9CHLO</name>
<reference evidence="2" key="1">
    <citation type="journal article" date="2021" name="Proc. Natl. Acad. Sci. U.S.A.">
        <title>Three genomes in the algal genus Volvox reveal the fate of a haploid sex-determining region after a transition to homothallism.</title>
        <authorList>
            <person name="Yamamoto K."/>
            <person name="Hamaji T."/>
            <person name="Kawai-Toyooka H."/>
            <person name="Matsuzaki R."/>
            <person name="Takahashi F."/>
            <person name="Nishimura Y."/>
            <person name="Kawachi M."/>
            <person name="Noguchi H."/>
            <person name="Minakuchi Y."/>
            <person name="Umen J.G."/>
            <person name="Toyoda A."/>
            <person name="Nozaki H."/>
        </authorList>
    </citation>
    <scope>NUCLEOTIDE SEQUENCE</scope>
    <source>
        <strain evidence="2">NIES-3785</strain>
    </source>
</reference>
<organism evidence="2 3">
    <name type="scientific">Volvox reticuliferus</name>
    <dbReference type="NCBI Taxonomy" id="1737510"/>
    <lineage>
        <taxon>Eukaryota</taxon>
        <taxon>Viridiplantae</taxon>
        <taxon>Chlorophyta</taxon>
        <taxon>core chlorophytes</taxon>
        <taxon>Chlorophyceae</taxon>
        <taxon>CS clade</taxon>
        <taxon>Chlamydomonadales</taxon>
        <taxon>Volvocaceae</taxon>
        <taxon>Volvox</taxon>
    </lineage>
</organism>